<keyword evidence="3" id="KW-1185">Reference proteome</keyword>
<evidence type="ECO:0000313" key="2">
    <source>
        <dbReference type="EMBL" id="KAF9614880.1"/>
    </source>
</evidence>
<sequence length="241" mass="26064">MDSSGGGEVRISAEEVIAKLKDDGDFDKLRLKIIQKLKENEQLRNNIVLTVRQSSALNREGAENLKPRQLSDAIHEEIGNTVTGQISDALWGVIRSTDGMKTEINDTVESVYNRLLNPKVPESSPPRDPTPGDREALNNCSVTSSVPEGAVALPSSEVNEAPIVSAWNNQQVNGNEEQKEDAQPVIPHDQPGIEEKEHQNLIVLSPCDDDLSVPPGFAAFVKSEPPCDGGDDDPDVPPGFG</sequence>
<dbReference type="EMBL" id="JADFTS010000003">
    <property type="protein sequence ID" value="KAF9614880.1"/>
    <property type="molecule type" value="Genomic_DNA"/>
</dbReference>
<dbReference type="OrthoDB" id="784699at2759"/>
<accession>A0A835IBA8</accession>
<feature type="region of interest" description="Disordered" evidence="1">
    <location>
        <begin position="222"/>
        <end position="241"/>
    </location>
</feature>
<dbReference type="PANTHER" id="PTHR34356:SF3">
    <property type="entry name" value="EXPRESSED PROTEIN"/>
    <property type="match status" value="1"/>
</dbReference>
<organism evidence="2 3">
    <name type="scientific">Coptis chinensis</name>
    <dbReference type="NCBI Taxonomy" id="261450"/>
    <lineage>
        <taxon>Eukaryota</taxon>
        <taxon>Viridiplantae</taxon>
        <taxon>Streptophyta</taxon>
        <taxon>Embryophyta</taxon>
        <taxon>Tracheophyta</taxon>
        <taxon>Spermatophyta</taxon>
        <taxon>Magnoliopsida</taxon>
        <taxon>Ranunculales</taxon>
        <taxon>Ranunculaceae</taxon>
        <taxon>Coptidoideae</taxon>
        <taxon>Coptis</taxon>
    </lineage>
</organism>
<evidence type="ECO:0000313" key="3">
    <source>
        <dbReference type="Proteomes" id="UP000631114"/>
    </source>
</evidence>
<comment type="caution">
    <text evidence="2">The sequence shown here is derived from an EMBL/GenBank/DDBJ whole genome shotgun (WGS) entry which is preliminary data.</text>
</comment>
<proteinExistence type="predicted"/>
<protein>
    <submittedName>
        <fullName evidence="2">Uncharacterized protein</fullName>
    </submittedName>
</protein>
<feature type="region of interest" description="Disordered" evidence="1">
    <location>
        <begin position="117"/>
        <end position="139"/>
    </location>
</feature>
<dbReference type="AlphaFoldDB" id="A0A835IBA8"/>
<reference evidence="2 3" key="1">
    <citation type="submission" date="2020-10" db="EMBL/GenBank/DDBJ databases">
        <title>The Coptis chinensis genome and diversification of protoberbering-type alkaloids.</title>
        <authorList>
            <person name="Wang B."/>
            <person name="Shu S."/>
            <person name="Song C."/>
            <person name="Liu Y."/>
        </authorList>
    </citation>
    <scope>NUCLEOTIDE SEQUENCE [LARGE SCALE GENOMIC DNA]</scope>
    <source>
        <strain evidence="2">HL-2020</strain>
        <tissue evidence="2">Leaf</tissue>
    </source>
</reference>
<dbReference type="Proteomes" id="UP000631114">
    <property type="component" value="Unassembled WGS sequence"/>
</dbReference>
<dbReference type="PANTHER" id="PTHR34356">
    <property type="entry name" value="ANTIGENIC HEAT-STABLE PROTEIN"/>
    <property type="match status" value="1"/>
</dbReference>
<gene>
    <name evidence="2" type="ORF">IFM89_020977</name>
</gene>
<name>A0A835IBA8_9MAGN</name>
<evidence type="ECO:0000256" key="1">
    <source>
        <dbReference type="SAM" id="MobiDB-lite"/>
    </source>
</evidence>